<evidence type="ECO:0000256" key="1">
    <source>
        <dbReference type="ARBA" id="ARBA00023157"/>
    </source>
</evidence>
<feature type="domain" description="C-type lectin" evidence="2">
    <location>
        <begin position="204"/>
        <end position="259"/>
    </location>
</feature>
<accession>A0AAE1CTW9</accession>
<dbReference type="Gene3D" id="3.10.100.10">
    <property type="entry name" value="Mannose-Binding Protein A, subunit A"/>
    <property type="match status" value="1"/>
</dbReference>
<proteinExistence type="predicted"/>
<gene>
    <name evidence="3" type="ORF">RRG08_059908</name>
</gene>
<dbReference type="InterPro" id="IPR016186">
    <property type="entry name" value="C-type_lectin-like/link_sf"/>
</dbReference>
<dbReference type="AlphaFoldDB" id="A0AAE1CTW9"/>
<dbReference type="PROSITE" id="PS00615">
    <property type="entry name" value="C_TYPE_LECTIN_1"/>
    <property type="match status" value="1"/>
</dbReference>
<keyword evidence="4" id="KW-1185">Reference proteome</keyword>
<dbReference type="Pfam" id="PF00059">
    <property type="entry name" value="Lectin_C"/>
    <property type="match status" value="1"/>
</dbReference>
<organism evidence="3 4">
    <name type="scientific">Elysia crispata</name>
    <name type="common">lettuce slug</name>
    <dbReference type="NCBI Taxonomy" id="231223"/>
    <lineage>
        <taxon>Eukaryota</taxon>
        <taxon>Metazoa</taxon>
        <taxon>Spiralia</taxon>
        <taxon>Lophotrochozoa</taxon>
        <taxon>Mollusca</taxon>
        <taxon>Gastropoda</taxon>
        <taxon>Heterobranchia</taxon>
        <taxon>Euthyneura</taxon>
        <taxon>Panpulmonata</taxon>
        <taxon>Sacoglossa</taxon>
        <taxon>Placobranchoidea</taxon>
        <taxon>Plakobranchidae</taxon>
        <taxon>Elysia</taxon>
    </lineage>
</organism>
<evidence type="ECO:0000313" key="4">
    <source>
        <dbReference type="Proteomes" id="UP001283361"/>
    </source>
</evidence>
<dbReference type="InterPro" id="IPR001304">
    <property type="entry name" value="C-type_lectin-like"/>
</dbReference>
<dbReference type="PROSITE" id="PS50041">
    <property type="entry name" value="C_TYPE_LECTIN_2"/>
    <property type="match status" value="1"/>
</dbReference>
<evidence type="ECO:0000259" key="2">
    <source>
        <dbReference type="PROSITE" id="PS50041"/>
    </source>
</evidence>
<dbReference type="InterPro" id="IPR018378">
    <property type="entry name" value="C-type_lectin_CS"/>
</dbReference>
<dbReference type="EMBL" id="JAWDGP010006836">
    <property type="protein sequence ID" value="KAK3734726.1"/>
    <property type="molecule type" value="Genomic_DNA"/>
</dbReference>
<keyword evidence="1" id="KW-1015">Disulfide bond</keyword>
<dbReference type="SUPFAM" id="SSF56436">
    <property type="entry name" value="C-type lectin-like"/>
    <property type="match status" value="1"/>
</dbReference>
<protein>
    <recommendedName>
        <fullName evidence="2">C-type lectin domain-containing protein</fullName>
    </recommendedName>
</protein>
<evidence type="ECO:0000313" key="3">
    <source>
        <dbReference type="EMBL" id="KAK3734726.1"/>
    </source>
</evidence>
<dbReference type="Proteomes" id="UP001283361">
    <property type="component" value="Unassembled WGS sequence"/>
</dbReference>
<sequence>MTTPHLEVIWSSYIASTQQVFRCVANGMDSDGQLVSESSRVQVGPMDAGCCHKMGKLQTELTGMSDTMGATLNLTGEVASQIISLDTRFVDMEAICTTVDGKVTTQFQSLAKNLEKLEDKFDDVYGRDCSRTQTLTDKMEELHEKLSSLEQNFNLQFRLLGFDKVRFDVSSVYQGRVYLVSKAVEVFNIARANNYCRGNYIDKEGTWVYYNSKKPVPHLSWTGGQPDNDGGLEDCMKIRLDFGGLNDWYCNQSGKVVCEIPI</sequence>
<comment type="caution">
    <text evidence="3">The sequence shown here is derived from an EMBL/GenBank/DDBJ whole genome shotgun (WGS) entry which is preliminary data.</text>
</comment>
<dbReference type="InterPro" id="IPR016187">
    <property type="entry name" value="CTDL_fold"/>
</dbReference>
<name>A0AAE1CTW9_9GAST</name>
<reference evidence="3" key="1">
    <citation type="journal article" date="2023" name="G3 (Bethesda)">
        <title>A reference genome for the long-term kleptoplast-retaining sea slug Elysia crispata morphotype clarki.</title>
        <authorList>
            <person name="Eastman K.E."/>
            <person name="Pendleton A.L."/>
            <person name="Shaikh M.A."/>
            <person name="Suttiyut T."/>
            <person name="Ogas R."/>
            <person name="Tomko P."/>
            <person name="Gavelis G."/>
            <person name="Widhalm J.R."/>
            <person name="Wisecaver J.H."/>
        </authorList>
    </citation>
    <scope>NUCLEOTIDE SEQUENCE</scope>
    <source>
        <strain evidence="3">ECLA1</strain>
    </source>
</reference>